<dbReference type="EMBL" id="AHOM02000005">
    <property type="protein sequence ID" value="EJZ42265.1"/>
    <property type="molecule type" value="Genomic_DNA"/>
</dbReference>
<keyword evidence="1" id="KW-0472">Membrane</keyword>
<protein>
    <submittedName>
        <fullName evidence="2">Uncharacterized protein</fullName>
    </submittedName>
</protein>
<dbReference type="Proteomes" id="UP000018720">
    <property type="component" value="Unassembled WGS sequence"/>
</dbReference>
<evidence type="ECO:0000313" key="3">
    <source>
        <dbReference type="Proteomes" id="UP000018720"/>
    </source>
</evidence>
<sequence length="51" mass="6015">MLEVLFGLISIIAGFFLIYFVSNRILSKEKTEESILKRVNKHYPEKKVSER</sequence>
<name>A0ABP2RCT9_9LEPT</name>
<organism evidence="2 3">
    <name type="scientific">Leptospira licerasiae str. MMD4847</name>
    <dbReference type="NCBI Taxonomy" id="1049971"/>
    <lineage>
        <taxon>Bacteria</taxon>
        <taxon>Pseudomonadati</taxon>
        <taxon>Spirochaetota</taxon>
        <taxon>Spirochaetia</taxon>
        <taxon>Leptospirales</taxon>
        <taxon>Leptospiraceae</taxon>
        <taxon>Leptospira</taxon>
    </lineage>
</organism>
<evidence type="ECO:0000256" key="1">
    <source>
        <dbReference type="SAM" id="Phobius"/>
    </source>
</evidence>
<evidence type="ECO:0000313" key="2">
    <source>
        <dbReference type="EMBL" id="EJZ42265.1"/>
    </source>
</evidence>
<keyword evidence="3" id="KW-1185">Reference proteome</keyword>
<comment type="caution">
    <text evidence="2">The sequence shown here is derived from an EMBL/GenBank/DDBJ whole genome shotgun (WGS) entry which is preliminary data.</text>
</comment>
<gene>
    <name evidence="2" type="ORF">LEP1GSC178_0072</name>
</gene>
<keyword evidence="1" id="KW-1133">Transmembrane helix</keyword>
<keyword evidence="1" id="KW-0812">Transmembrane</keyword>
<proteinExistence type="predicted"/>
<feature type="transmembrane region" description="Helical" evidence="1">
    <location>
        <begin position="6"/>
        <end position="26"/>
    </location>
</feature>
<reference evidence="2 3" key="1">
    <citation type="submission" date="2012-08" db="EMBL/GenBank/DDBJ databases">
        <authorList>
            <person name="Harkins D.M."/>
            <person name="Durkin A.S."/>
            <person name="Selengut J.D."/>
            <person name="Sanka R."/>
            <person name="DePew J."/>
            <person name="Purushe J."/>
            <person name="Matthias M.A."/>
            <person name="Vinetz J.M."/>
            <person name="Sutton G.G."/>
            <person name="Nelson W.C."/>
            <person name="Fouts D.E."/>
        </authorList>
    </citation>
    <scope>NUCLEOTIDE SEQUENCE [LARGE SCALE GENOMIC DNA]</scope>
    <source>
        <strain evidence="2 3">MMD4847</strain>
    </source>
</reference>
<accession>A0ABP2RCT9</accession>